<name>A0AAE8SY69_9PEZI</name>
<sequence length="340" mass="39069">MPFEPSAEHLKHMPKFQANQVPRYLFHIYTPVSVSTTTTSYVIPPATKTLDREATLDIFKEPPDIAGDLLWSHLRWTAAHEETCNFTSWTSSLLFALQYGLFMHRGLDFRSELYDIHLLIIDTRKFPKGTFVKDLEIMRAIASNLDPGEKLHDMLSLREDLKSNGRKYYFGEYLSQGDLALQGKCTEATMELMRRLGLFDLQPDLGDETKWDQLANRVLNLRDPFRNVPPIQPLPPTDIELVRKAIVLASVSFRDPFTLPGALMLLALRPRQHKDEAIVKAFVAMFTRDEIRDSLRDCQVDAWHLPEVEQFASLVDAILQEVDELDPLIKAMRNLGFRLT</sequence>
<protein>
    <submittedName>
        <fullName evidence="1">Uncharacterized protein</fullName>
    </submittedName>
</protein>
<dbReference type="EMBL" id="ONZQ02000013">
    <property type="protein sequence ID" value="SPO05581.1"/>
    <property type="molecule type" value="Genomic_DNA"/>
</dbReference>
<organism evidence="1 2">
    <name type="scientific">Cephalotrichum gorgonifer</name>
    <dbReference type="NCBI Taxonomy" id="2041049"/>
    <lineage>
        <taxon>Eukaryota</taxon>
        <taxon>Fungi</taxon>
        <taxon>Dikarya</taxon>
        <taxon>Ascomycota</taxon>
        <taxon>Pezizomycotina</taxon>
        <taxon>Sordariomycetes</taxon>
        <taxon>Hypocreomycetidae</taxon>
        <taxon>Microascales</taxon>
        <taxon>Microascaceae</taxon>
        <taxon>Cephalotrichum</taxon>
    </lineage>
</organism>
<accession>A0AAE8SY69</accession>
<dbReference type="AlphaFoldDB" id="A0AAE8SY69"/>
<gene>
    <name evidence="1" type="ORF">DNG_08268</name>
</gene>
<reference evidence="1" key="1">
    <citation type="submission" date="2018-03" db="EMBL/GenBank/DDBJ databases">
        <authorList>
            <person name="Guldener U."/>
        </authorList>
    </citation>
    <scope>NUCLEOTIDE SEQUENCE</scope>
</reference>
<dbReference type="Proteomes" id="UP001187682">
    <property type="component" value="Unassembled WGS sequence"/>
</dbReference>
<evidence type="ECO:0000313" key="2">
    <source>
        <dbReference type="Proteomes" id="UP001187682"/>
    </source>
</evidence>
<keyword evidence="2" id="KW-1185">Reference proteome</keyword>
<proteinExistence type="predicted"/>
<evidence type="ECO:0000313" key="1">
    <source>
        <dbReference type="EMBL" id="SPO05581.1"/>
    </source>
</evidence>
<comment type="caution">
    <text evidence="1">The sequence shown here is derived from an EMBL/GenBank/DDBJ whole genome shotgun (WGS) entry which is preliminary data.</text>
</comment>